<dbReference type="Pfam" id="PF16761">
    <property type="entry name" value="Clr2_transil"/>
    <property type="match status" value="1"/>
</dbReference>
<dbReference type="InterPro" id="IPR031915">
    <property type="entry name" value="Clr2_N"/>
</dbReference>
<dbReference type="GO" id="GO:0030466">
    <property type="term" value="P:silent mating-type cassette heterochromatin formation"/>
    <property type="evidence" value="ECO:0007669"/>
    <property type="project" value="TreeGrafter"/>
</dbReference>
<dbReference type="PANTHER" id="PTHR38046:SF1">
    <property type="entry name" value="CRYPTIC LOCI REGULATOR 2"/>
    <property type="match status" value="1"/>
</dbReference>
<dbReference type="GO" id="GO:0033553">
    <property type="term" value="C:rDNA heterochromatin"/>
    <property type="evidence" value="ECO:0007669"/>
    <property type="project" value="TreeGrafter"/>
</dbReference>
<feature type="domain" description="Cryptic loci regulator 2 N-terminal" evidence="2">
    <location>
        <begin position="83"/>
        <end position="147"/>
    </location>
</feature>
<accession>A0A2Z6S2S1</accession>
<dbReference type="EMBL" id="BLAL01000182">
    <property type="protein sequence ID" value="GES88922.1"/>
    <property type="molecule type" value="Genomic_DNA"/>
</dbReference>
<proteinExistence type="predicted"/>
<evidence type="ECO:0000256" key="1">
    <source>
        <dbReference type="SAM" id="MobiDB-lite"/>
    </source>
</evidence>
<dbReference type="OrthoDB" id="2421327at2759"/>
<gene>
    <name evidence="4" type="ORF">RCL2_001584400</name>
    <name evidence="3" type="ORF">RclHR1_06060013</name>
</gene>
<dbReference type="Proteomes" id="UP000247702">
    <property type="component" value="Unassembled WGS sequence"/>
</dbReference>
<comment type="caution">
    <text evidence="3">The sequence shown here is derived from an EMBL/GenBank/DDBJ whole genome shotgun (WGS) entry which is preliminary data.</text>
</comment>
<dbReference type="InterPro" id="IPR038986">
    <property type="entry name" value="Clr2"/>
</dbReference>
<dbReference type="AlphaFoldDB" id="A0A2Z6S2S1"/>
<dbReference type="STRING" id="94130.A0A2Z6S2S1"/>
<evidence type="ECO:0000313" key="4">
    <source>
        <dbReference type="EMBL" id="GES88922.1"/>
    </source>
</evidence>
<feature type="region of interest" description="Disordered" evidence="1">
    <location>
        <begin position="153"/>
        <end position="200"/>
    </location>
</feature>
<keyword evidence="5" id="KW-1185">Reference proteome</keyword>
<protein>
    <submittedName>
        <fullName evidence="4">Transcription-silencing protein clr2 protein</fullName>
    </submittedName>
</protein>
<dbReference type="Proteomes" id="UP000615446">
    <property type="component" value="Unassembled WGS sequence"/>
</dbReference>
<dbReference type="GO" id="GO:0031934">
    <property type="term" value="C:mating-type region heterochromatin"/>
    <property type="evidence" value="ECO:0007669"/>
    <property type="project" value="TreeGrafter"/>
</dbReference>
<dbReference type="PANTHER" id="PTHR38046">
    <property type="entry name" value="CRYPTIC LOCI REGULATOR 2"/>
    <property type="match status" value="1"/>
</dbReference>
<evidence type="ECO:0000259" key="2">
    <source>
        <dbReference type="Pfam" id="PF16761"/>
    </source>
</evidence>
<organism evidence="3 5">
    <name type="scientific">Rhizophagus clarus</name>
    <dbReference type="NCBI Taxonomy" id="94130"/>
    <lineage>
        <taxon>Eukaryota</taxon>
        <taxon>Fungi</taxon>
        <taxon>Fungi incertae sedis</taxon>
        <taxon>Mucoromycota</taxon>
        <taxon>Glomeromycotina</taxon>
        <taxon>Glomeromycetes</taxon>
        <taxon>Glomerales</taxon>
        <taxon>Glomeraceae</taxon>
        <taxon>Rhizophagus</taxon>
    </lineage>
</organism>
<sequence>MTYNFVNVKVVSAGLKVTVTDATSDHLPTNNSPGTPDEEGRQFYYRPVRRRETKWDLYCTKLGAALARELKKSNKDIVIQNEVLTELPEGYKIFEHVKNYIHEPKKYRTDTYLCGFGATKFRSPAEFEDHLLWLASDQSTHCLCKYCSRDSTPRRRMQSKRSTQSTPQGSNQRKPQKSSSDQVEKNERDSHEVSPSPVTAPNQVVLYSKSKIQLPSDANHSSRNGEIVWIKTPLVLSETYLEELRKSKVKIEHWPGYVIERQKFSQVVNSVSSGPIINNLYYKVQPLNIAGTQKASEEQIFPWLLLSSENLVEKIYKMRDANRRTSSPTLMRIINLFCSACDTARRISKTYTPLDSYKYILPPLFLSKIEDSNERRLLQEMENYTHYKTLCFGSEILKEDDYVRMNDVESRGDNNKIFKINTIYKNFDNKILFNGDIYLKAFAKGDKSGWSKLNDEDKEYFIELNEISGRYYDEFPHINKNMEVTEAVSFKERKKLIERQETNKSEPSPSQLIIRKQTAKHSIYFDKISNTPTKKLKVQSENTTSQHMKQVIQQENDNHTNNDDLDHMDVMEVQRKVDPIIISPTIPFLDELDDEISEKESNLFEMLSNNLENSQLIVKG</sequence>
<name>A0A2Z6S2S1_9GLOM</name>
<reference evidence="3 5" key="1">
    <citation type="submission" date="2017-11" db="EMBL/GenBank/DDBJ databases">
        <title>The genome of Rhizophagus clarus HR1 reveals common genetic basis of auxotrophy among arbuscular mycorrhizal fungi.</title>
        <authorList>
            <person name="Kobayashi Y."/>
        </authorList>
    </citation>
    <scope>NUCLEOTIDE SEQUENCE [LARGE SCALE GENOMIC DNA]</scope>
    <source>
        <strain evidence="3 5">HR1</strain>
    </source>
</reference>
<dbReference type="GO" id="GO:0070824">
    <property type="term" value="C:SHREC complex"/>
    <property type="evidence" value="ECO:0007669"/>
    <property type="project" value="InterPro"/>
</dbReference>
<reference evidence="4" key="2">
    <citation type="submission" date="2019-10" db="EMBL/GenBank/DDBJ databases">
        <title>Conservation and host-specific expression of non-tandemly repeated heterogenous ribosome RNA gene in arbuscular mycorrhizal fungi.</title>
        <authorList>
            <person name="Maeda T."/>
            <person name="Kobayashi Y."/>
            <person name="Nakagawa T."/>
            <person name="Ezawa T."/>
            <person name="Yamaguchi K."/>
            <person name="Bino T."/>
            <person name="Nishimoto Y."/>
            <person name="Shigenobu S."/>
            <person name="Kawaguchi M."/>
        </authorList>
    </citation>
    <scope>NUCLEOTIDE SEQUENCE</scope>
    <source>
        <strain evidence="4">HR1</strain>
    </source>
</reference>
<dbReference type="EMBL" id="BEXD01003989">
    <property type="protein sequence ID" value="GBC05155.1"/>
    <property type="molecule type" value="Genomic_DNA"/>
</dbReference>
<evidence type="ECO:0000313" key="3">
    <source>
        <dbReference type="EMBL" id="GBC05155.1"/>
    </source>
</evidence>
<feature type="compositionally biased region" description="Polar residues" evidence="1">
    <location>
        <begin position="160"/>
        <end position="181"/>
    </location>
</feature>
<evidence type="ECO:0000313" key="5">
    <source>
        <dbReference type="Proteomes" id="UP000247702"/>
    </source>
</evidence>
<feature type="compositionally biased region" description="Basic and acidic residues" evidence="1">
    <location>
        <begin position="182"/>
        <end position="192"/>
    </location>
</feature>